<protein>
    <submittedName>
        <fullName evidence="2">HNHc domain containing protein</fullName>
    </submittedName>
</protein>
<dbReference type="Pfam" id="PF01844">
    <property type="entry name" value="HNH"/>
    <property type="match status" value="1"/>
</dbReference>
<dbReference type="InterPro" id="IPR003615">
    <property type="entry name" value="HNH_nuc"/>
</dbReference>
<sequence length="103" mass="11731">MTFQRPCLDCGVLTMVGNRCQTHRSAAQAKWKEGRPNPYADPAWRKLSSQIRSKRPWCEVCGKTTDLTVDHLDPISKGGPLLAPEHRLRVVCRPCHGRETRHK</sequence>
<dbReference type="EMBL" id="LR798333">
    <property type="protein sequence ID" value="CAB5224023.1"/>
    <property type="molecule type" value="Genomic_DNA"/>
</dbReference>
<dbReference type="SMART" id="SM00507">
    <property type="entry name" value="HNHc"/>
    <property type="match status" value="1"/>
</dbReference>
<evidence type="ECO:0000259" key="1">
    <source>
        <dbReference type="SMART" id="SM00507"/>
    </source>
</evidence>
<dbReference type="GO" id="GO:0004519">
    <property type="term" value="F:endonuclease activity"/>
    <property type="evidence" value="ECO:0007669"/>
    <property type="project" value="InterPro"/>
</dbReference>
<organism evidence="2">
    <name type="scientific">uncultured Caudovirales phage</name>
    <dbReference type="NCBI Taxonomy" id="2100421"/>
    <lineage>
        <taxon>Viruses</taxon>
        <taxon>Duplodnaviria</taxon>
        <taxon>Heunggongvirae</taxon>
        <taxon>Uroviricota</taxon>
        <taxon>Caudoviricetes</taxon>
        <taxon>Peduoviridae</taxon>
        <taxon>Maltschvirus</taxon>
        <taxon>Maltschvirus maltsch</taxon>
    </lineage>
</organism>
<name>A0A6J7X0U4_9CAUD</name>
<dbReference type="CDD" id="cd00085">
    <property type="entry name" value="HNHc"/>
    <property type="match status" value="1"/>
</dbReference>
<evidence type="ECO:0000313" key="2">
    <source>
        <dbReference type="EMBL" id="CAB5224023.1"/>
    </source>
</evidence>
<accession>A0A6J7X0U4</accession>
<dbReference type="InterPro" id="IPR002711">
    <property type="entry name" value="HNH"/>
</dbReference>
<dbReference type="GO" id="GO:0003676">
    <property type="term" value="F:nucleic acid binding"/>
    <property type="evidence" value="ECO:0007669"/>
    <property type="project" value="InterPro"/>
</dbReference>
<proteinExistence type="predicted"/>
<gene>
    <name evidence="2" type="ORF">UFOVP394_20</name>
</gene>
<dbReference type="Gene3D" id="1.10.30.50">
    <property type="match status" value="1"/>
</dbReference>
<reference evidence="2" key="1">
    <citation type="submission" date="2020-05" db="EMBL/GenBank/DDBJ databases">
        <authorList>
            <person name="Chiriac C."/>
            <person name="Salcher M."/>
            <person name="Ghai R."/>
            <person name="Kavagutti S V."/>
        </authorList>
    </citation>
    <scope>NUCLEOTIDE SEQUENCE</scope>
</reference>
<feature type="domain" description="HNH nuclease" evidence="1">
    <location>
        <begin position="46"/>
        <end position="97"/>
    </location>
</feature>
<dbReference type="GO" id="GO:0008270">
    <property type="term" value="F:zinc ion binding"/>
    <property type="evidence" value="ECO:0007669"/>
    <property type="project" value="InterPro"/>
</dbReference>